<accession>A0ABV0U288</accession>
<dbReference type="InterPro" id="IPR028009">
    <property type="entry name" value="ESCO_Acetyltransf_dom"/>
</dbReference>
<feature type="compositionally biased region" description="Low complexity" evidence="11">
    <location>
        <begin position="3214"/>
        <end position="3224"/>
    </location>
</feature>
<feature type="compositionally biased region" description="Basic residues" evidence="11">
    <location>
        <begin position="1"/>
        <end position="16"/>
    </location>
</feature>
<feature type="compositionally biased region" description="Polar residues" evidence="11">
    <location>
        <begin position="3403"/>
        <end position="3419"/>
    </location>
</feature>
<feature type="compositionally biased region" description="Low complexity" evidence="11">
    <location>
        <begin position="208"/>
        <end position="219"/>
    </location>
</feature>
<feature type="compositionally biased region" description="Polar residues" evidence="11">
    <location>
        <begin position="228"/>
        <end position="244"/>
    </location>
</feature>
<feature type="region of interest" description="Disordered" evidence="11">
    <location>
        <begin position="1"/>
        <end position="244"/>
    </location>
</feature>
<keyword evidence="5" id="KW-0863">Zinc-finger</keyword>
<dbReference type="PANTHER" id="PTHR45884">
    <property type="entry name" value="N-ACETYLTRANSFERASE ECO"/>
    <property type="match status" value="1"/>
</dbReference>
<dbReference type="EMBL" id="JAHRIQ010057956">
    <property type="protein sequence ID" value="MEQ2239064.1"/>
    <property type="molecule type" value="Genomic_DNA"/>
</dbReference>
<comment type="catalytic activity">
    <reaction evidence="10">
        <text>L-lysyl-[protein] + acetyl-CoA = N(6)-acetyl-L-lysyl-[protein] + CoA + H(+)</text>
        <dbReference type="Rhea" id="RHEA:45948"/>
        <dbReference type="Rhea" id="RHEA-COMP:9752"/>
        <dbReference type="Rhea" id="RHEA-COMP:10731"/>
        <dbReference type="ChEBI" id="CHEBI:15378"/>
        <dbReference type="ChEBI" id="CHEBI:29969"/>
        <dbReference type="ChEBI" id="CHEBI:57287"/>
        <dbReference type="ChEBI" id="CHEBI:57288"/>
        <dbReference type="ChEBI" id="CHEBI:61930"/>
    </reaction>
</comment>
<feature type="region of interest" description="Disordered" evidence="11">
    <location>
        <begin position="257"/>
        <end position="408"/>
    </location>
</feature>
<feature type="region of interest" description="Disordered" evidence="11">
    <location>
        <begin position="1828"/>
        <end position="1857"/>
    </location>
</feature>
<evidence type="ECO:0000256" key="3">
    <source>
        <dbReference type="ARBA" id="ARBA00022679"/>
    </source>
</evidence>
<evidence type="ECO:0000256" key="9">
    <source>
        <dbReference type="ARBA" id="ARBA00023315"/>
    </source>
</evidence>
<feature type="compositionally biased region" description="Pro residues" evidence="11">
    <location>
        <begin position="3390"/>
        <end position="3399"/>
    </location>
</feature>
<dbReference type="Pfam" id="PF13878">
    <property type="entry name" value="zf-C2H2_3"/>
    <property type="match status" value="1"/>
</dbReference>
<evidence type="ECO:0000256" key="11">
    <source>
        <dbReference type="SAM" id="MobiDB-lite"/>
    </source>
</evidence>
<feature type="compositionally biased region" description="Polar residues" evidence="11">
    <location>
        <begin position="2636"/>
        <end position="2667"/>
    </location>
</feature>
<evidence type="ECO:0000256" key="7">
    <source>
        <dbReference type="ARBA" id="ARBA00023242"/>
    </source>
</evidence>
<feature type="region of interest" description="Disordered" evidence="11">
    <location>
        <begin position="1686"/>
        <end position="1705"/>
    </location>
</feature>
<feature type="region of interest" description="Disordered" evidence="11">
    <location>
        <begin position="2890"/>
        <end position="2945"/>
    </location>
</feature>
<feature type="compositionally biased region" description="Basic residues" evidence="11">
    <location>
        <begin position="162"/>
        <end position="174"/>
    </location>
</feature>
<feature type="region of interest" description="Disordered" evidence="11">
    <location>
        <begin position="3109"/>
        <end position="3536"/>
    </location>
</feature>
<reference evidence="14 15" key="1">
    <citation type="submission" date="2021-06" db="EMBL/GenBank/DDBJ databases">
        <authorList>
            <person name="Palmer J.M."/>
        </authorList>
    </citation>
    <scope>NUCLEOTIDE SEQUENCE [LARGE SCALE GENOMIC DNA]</scope>
    <source>
        <strain evidence="15">if_2019</strain>
        <tissue evidence="14">Muscle</tissue>
    </source>
</reference>
<feature type="region of interest" description="Disordered" evidence="11">
    <location>
        <begin position="452"/>
        <end position="476"/>
    </location>
</feature>
<feature type="region of interest" description="Disordered" evidence="11">
    <location>
        <begin position="2983"/>
        <end position="3047"/>
    </location>
</feature>
<feature type="compositionally biased region" description="Polar residues" evidence="11">
    <location>
        <begin position="3483"/>
        <end position="3495"/>
    </location>
</feature>
<keyword evidence="4" id="KW-0479">Metal-binding</keyword>
<feature type="compositionally biased region" description="Basic and acidic residues" evidence="11">
    <location>
        <begin position="3174"/>
        <end position="3186"/>
    </location>
</feature>
<dbReference type="PANTHER" id="PTHR45884:SF1">
    <property type="entry name" value="N-ACETYLTRANSFERASE ESCO1"/>
    <property type="match status" value="1"/>
</dbReference>
<feature type="region of interest" description="Disordered" evidence="11">
    <location>
        <begin position="2636"/>
        <end position="2714"/>
    </location>
</feature>
<name>A0ABV0U288_9TELE</name>
<dbReference type="Pfam" id="PF13880">
    <property type="entry name" value="Acetyltransf_13"/>
    <property type="match status" value="1"/>
</dbReference>
<organism evidence="14 15">
    <name type="scientific">Ilyodon furcidens</name>
    <name type="common">goldbreast splitfin</name>
    <dbReference type="NCBI Taxonomy" id="33524"/>
    <lineage>
        <taxon>Eukaryota</taxon>
        <taxon>Metazoa</taxon>
        <taxon>Chordata</taxon>
        <taxon>Craniata</taxon>
        <taxon>Vertebrata</taxon>
        <taxon>Euteleostomi</taxon>
        <taxon>Actinopterygii</taxon>
        <taxon>Neopterygii</taxon>
        <taxon>Teleostei</taxon>
        <taxon>Neoteleostei</taxon>
        <taxon>Acanthomorphata</taxon>
        <taxon>Ovalentaria</taxon>
        <taxon>Atherinomorphae</taxon>
        <taxon>Cyprinodontiformes</taxon>
        <taxon>Goodeidae</taxon>
        <taxon>Ilyodon</taxon>
    </lineage>
</organism>
<keyword evidence="7" id="KW-0539">Nucleus</keyword>
<evidence type="ECO:0000256" key="1">
    <source>
        <dbReference type="ARBA" id="ARBA00004123"/>
    </source>
</evidence>
<feature type="compositionally biased region" description="Polar residues" evidence="11">
    <location>
        <begin position="2797"/>
        <end position="2818"/>
    </location>
</feature>
<feature type="compositionally biased region" description="Basic and acidic residues" evidence="11">
    <location>
        <begin position="452"/>
        <end position="468"/>
    </location>
</feature>
<evidence type="ECO:0000256" key="6">
    <source>
        <dbReference type="ARBA" id="ARBA00022833"/>
    </source>
</evidence>
<feature type="compositionally biased region" description="Polar residues" evidence="11">
    <location>
        <begin position="3020"/>
        <end position="3038"/>
    </location>
</feature>
<feature type="domain" description="N-acetyltransferase ESCO acetyl-transferase" evidence="13">
    <location>
        <begin position="3686"/>
        <end position="3754"/>
    </location>
</feature>
<feature type="region of interest" description="Disordered" evidence="11">
    <location>
        <begin position="2106"/>
        <end position="2145"/>
    </location>
</feature>
<feature type="compositionally biased region" description="Basic and acidic residues" evidence="11">
    <location>
        <begin position="3149"/>
        <end position="3162"/>
    </location>
</feature>
<evidence type="ECO:0000313" key="14">
    <source>
        <dbReference type="EMBL" id="MEQ2239064.1"/>
    </source>
</evidence>
<evidence type="ECO:0000256" key="8">
    <source>
        <dbReference type="ARBA" id="ARBA00023306"/>
    </source>
</evidence>
<evidence type="ECO:0000256" key="10">
    <source>
        <dbReference type="ARBA" id="ARBA00047902"/>
    </source>
</evidence>
<evidence type="ECO:0000256" key="4">
    <source>
        <dbReference type="ARBA" id="ARBA00022723"/>
    </source>
</evidence>
<feature type="region of interest" description="Disordered" evidence="11">
    <location>
        <begin position="705"/>
        <end position="725"/>
    </location>
</feature>
<feature type="compositionally biased region" description="Low complexity" evidence="11">
    <location>
        <begin position="83"/>
        <end position="97"/>
    </location>
</feature>
<keyword evidence="6" id="KW-0862">Zinc</keyword>
<feature type="compositionally biased region" description="Polar residues" evidence="11">
    <location>
        <begin position="1834"/>
        <end position="1857"/>
    </location>
</feature>
<feature type="compositionally biased region" description="Polar residues" evidence="11">
    <location>
        <begin position="380"/>
        <end position="393"/>
    </location>
</feature>
<dbReference type="InterPro" id="IPR028005">
    <property type="entry name" value="AcTrfase_ESCO_Znf_dom"/>
</dbReference>
<keyword evidence="3" id="KW-0808">Transferase</keyword>
<feature type="region of interest" description="Disordered" evidence="11">
    <location>
        <begin position="2797"/>
        <end position="2822"/>
    </location>
</feature>
<feature type="compositionally biased region" description="Basic and acidic residues" evidence="11">
    <location>
        <begin position="2112"/>
        <end position="2137"/>
    </location>
</feature>
<comment type="similarity">
    <text evidence="2">Belongs to the acetyltransferase family. ECO subfamily.</text>
</comment>
<evidence type="ECO:0000256" key="5">
    <source>
        <dbReference type="ARBA" id="ARBA00022771"/>
    </source>
</evidence>
<feature type="region of interest" description="Disordered" evidence="11">
    <location>
        <begin position="2313"/>
        <end position="2346"/>
    </location>
</feature>
<evidence type="ECO:0000259" key="13">
    <source>
        <dbReference type="Pfam" id="PF13880"/>
    </source>
</evidence>
<feature type="domain" description="N-acetyltransferase ESCO zinc-finger" evidence="12">
    <location>
        <begin position="3532"/>
        <end position="3567"/>
    </location>
</feature>
<keyword evidence="9" id="KW-0012">Acyltransferase</keyword>
<dbReference type="Proteomes" id="UP001482620">
    <property type="component" value="Unassembled WGS sequence"/>
</dbReference>
<feature type="compositionally biased region" description="Low complexity" evidence="11">
    <location>
        <begin position="299"/>
        <end position="308"/>
    </location>
</feature>
<feature type="compositionally biased region" description="Acidic residues" evidence="11">
    <location>
        <begin position="3272"/>
        <end position="3281"/>
    </location>
</feature>
<feature type="compositionally biased region" description="Basic and acidic residues" evidence="11">
    <location>
        <begin position="3194"/>
        <end position="3207"/>
    </location>
</feature>
<feature type="compositionally biased region" description="Polar residues" evidence="11">
    <location>
        <begin position="189"/>
        <end position="200"/>
    </location>
</feature>
<feature type="compositionally biased region" description="Basic and acidic residues" evidence="11">
    <location>
        <begin position="144"/>
        <end position="161"/>
    </location>
</feature>
<comment type="caution">
    <text evidence="14">The sequence shown here is derived from an EMBL/GenBank/DDBJ whole genome shotgun (WGS) entry which is preliminary data.</text>
</comment>
<keyword evidence="15" id="KW-1185">Reference proteome</keyword>
<feature type="compositionally biased region" description="Pro residues" evidence="11">
    <location>
        <begin position="3136"/>
        <end position="3148"/>
    </location>
</feature>
<feature type="compositionally biased region" description="Basic and acidic residues" evidence="11">
    <location>
        <begin position="348"/>
        <end position="363"/>
    </location>
</feature>
<feature type="compositionally biased region" description="Polar residues" evidence="11">
    <location>
        <begin position="3362"/>
        <end position="3377"/>
    </location>
</feature>
<sequence length="3770" mass="410596">MREKKKTQLLLRKKTSKMPASKRESSPPESQSKMRKVEEGGEDLQSKTGPTTKSPKTEKNGEKTGTPRAKKKRSSSAEDGNNSSKQSSPSSDSSKPSLDPPLKKAKLLKPTSASCGEATSQRAHSKGSLKRTPSTGSDEELSSDESKVDFFRERDDDDKVRCIRKYSNKVKAKRKAEEGTSDPPDTSHDLSSAPSDSVQIEHNYGRFSDSTSSQSLTDSGGKKDTSVDAPQNASTNTSVCETETFDSTAEEIQLLELKSPESHANETSSGETVGCIASEGEEKRDKVGSTEVAKGLDNETLSSSEETLCSVPGDVNSSRGVEISVARRTDLAYSTEGHIQPSPQSPEENERNLKCETTESGHDEQEEPETRAIGAGISSGKVNEVSSDETNSPPIHLEISSPEAQAEGIATKAESFAVSKTQMALKEELNAAETHDVSAAKDGGLCEDLSKMHENSEEKPKESSRESIDFQSPHTDAGYEISAGEERNHSFVIDDAHHDCRNIYNKNQTENLSENIIVSAVQVTSEDDIQSQENHILQDDVTKVDSLNVDKDALMVIHCAAVPIIEGKEDLQASIPSAVVDSQIRESTANMFTDFHKEENVKMMANKETVSEANGENKTEIQIGIPSGILNLGPLLEMQKQEFQEVREFPTVVSAQIHDHVTVDKCENMETRECPETFRELSGLETQPVAASDLLEEESEIQMQENQASECSTLVPDESEKDSKSAECFATTDESLTEVDTQTSNISKQVFDTTLIEELHSKIKQLVSEPTTGTSDEAQKDLENANSAAEPYLEVNEENDAISEAVSNVAPIQETKTQMSNELTNYGPNKAKEDLETANGAAQGQIEDVKAADSKVEVCNIATVEGMQSQLFIEPITKIAEEAYRNQDGPCVAQTQISVNDLSTATSEEVSNVSPIEEMQTQEVGEPIAEEEIHKDQDSQKLAAQTEIQVDATSEEVSNTDSVEEMQTRLVSEPTISYKSHENLANANCRITVNVAAAETQREDNTEVLATCQAVPTVTPIQEMQTHMVNEPPADIPDESQKDLENASCAAQTTIEVDVSSEKISYITPVENRQTQVVGKPTVDTSYEALKHLENAHSTRRQDVTCGSAQTQLEAAGEIVATSQDVSTSVPMEEMQIQLVSEPIPDISNEVQEDQGDTSCAAQIQIAVNAMSGNVSNIAPVREMQTQLVNECTISMQDEVHKNLENANSATMEVVCVSAADQSLIQADGEIVGTSLEFSITSPVEEMQTQLVSEPTISDKSHENANCRITVNVAAAETQMEDNTEVPATCQAVPTVTPIQEMQTHMVNEPPADIPDESQKDLENASCAAQTTIEVDVSSEKISYITPVENRQTQVVGKPTVDTSYEALKHLENAHSTRRQDVTCGSAQTQLEAAGEIVATSQDVSTSVPMEEMQIQLVSEPIPDISNEVQEDQGDTSCAAQIQIAVNAMSGNVSNIAPVREMQTQLVNECTISMQDEVHKNLENANSATMEVVCVSAADQSLIQADGEIVGTSVEFSITSPVEEMQTQLVNYSTTGIPDEASEYHGNRSNRNSLDVTFVSAADQSELQANGEIVATSEMVSNYPPVEEMQIQLGSESTIPNKAQTSQEEESPATSTQLEVVAEAAETRTQLVSEPTTDIPKESQIDLENANCAVHSEVEVGATSEKISTCEPLEEMQTQLVNEPNVSTPDEAHKSHTTSRHQSSLNVADACTAAEGQVEDDEVLVTSQEVSNFAPKEEIQTQTGNELAPEIPSEAQKQPSCAAQSEIEVLVEAADSPEEVYDIAHIQETQNQKVSEPNPEISAELLVKSDMVNVEIVTVTQRQTEVDTAVTKESPVSPSSSDVNKSQTEFDMETPENSSNIGCVVKAYSHENHNVSEQSAGDIVVEAHDMMIENDQNVKKEQISSKECVTVQDNPIKSEMQFILASEDSIAAPSMEIQRENSPIKTDILNADYSAVEITLAENKMKTHPESAPKIFAPLSAPETQIHQILDPRDTNEGNKEETKAVEECLGCPIKMEMYTTQPLEEFSQPITRAETKTRKSLDAIEHAGDSHMGNDSKTFQELLDIAGNPNDIEMQTPEPLEEISQPMANLPTQSQKARQDIELSFSPAPPETHDERSLEVTEPPREAKDGENKADEEYSGNVENPMEIQTAPLEEISQQTSRVQTEIPKSLDVTDPATDVSENVPESFRIPTNECDENENQISEECVSIDKNPNEIKIQTGTIEEIRHENDNKDVIESLKSSVVPEEIEMETTVGPEISQPTFREPKHSPRGQEVSKLTADTKIALLLPETQIQRESLSISQILEKRDLKKSELPQGISHPSFIEEPQSQRDQEVSKLPADTEAEKYSFPAESKQNIVSVNAQFVGSTETDINASKTLCEILQKSNVHLQQQRREEVDKEHKNENEVTSLCENVLETETKMEMSVETDEISDPAALAEHNHLAEEIREHATGLSDLEPLPVLNFESKEYINKTEPVAEDVKTTNSLLEEDLRRQQIDEANVDRSVSNLQEGADGSKVVVFVCDQQDKHGGVIQASEDESRTVNERDVRFNENQVVYEPISSPESNSGGEIYTKIELGDSISVLDIQNTETPLTVSAEANLSTNEVKLGTGHPQEEDKMEITAADSQVLVEMEVQTTSEAQGPTHAQLQQSNATANTSTVDISATDGQSEDAAEKGERSANPQSIGATELVQDEAGLQDPPTHTNEVEITDGPSEEYVVLEPVPESEIHLDILTRAAAESGLSTSLSDGGLVDKDPKQGILNNSQKTRLEEANDGIKDATLASSGEVLSQDLLHNAQNSKHQTSSGSVDAEASNSDAQHSTEDGNAVVVENAGFNLDLQEVQILQDIEIGREIVVAEEDNEEDDDVKIIKPSEQATEDPPTKSEEMVINKNKDEIRSTLKEKAKTEDDKKGPEVEKPKKQEMNTQARTKARLAALAEQKAAESKRAAQRQQLNLLALCQEIAEDIATDSMLLKRIEEEKQAAVAAAAKAEASKREQPRVNSPDVEPGNVAIPAGPVGSSALVTPTPESSTVHPSTTESVETKPAAEPQKRRFFISQISVPLKAHEKKKLTRYQRLRQVELQREKMSWARVKKLKSDQANQMFSDIDWQAPFSGGFLMSPITPPPPATSPSTTSPASPAPASKPAPPKPETPKAEPAETEPAKTENSQTQPSKPETAKTELSKKESTKAPPPKAETPKPEHPIVETRRSTRQSKAQAVQAAAAVAGPAPKVTRSAAKRTLPPVPPPMPNGLKAQKPKPVEYTPYKPRPKYSPDDFELDDDDMLLAAPKKPNQPRQLPRPGVPALRPTPALKATTAPQLPNQAELKAQKAPSGQMSGQSKPPAAAQPQTKPVQIKPTVTAPQPRHTTAAPSKPVTSTVTGPKANSVAVQPKPTAPPPPPPKTAGANVTQSKQPAATENQPSEPKPSVSKANVASMHQKPPNLPIQENKKPKGTADSSSPGSASSLTPEGCAKDPDTTKCEEIPNVATTNPSPESSTELPKMEEKTSEEPCQQGEAKPQDGATHQEVDKDGTQTDAGQKHFGPEACGVCGMLYSAANAEDESQHLLFHNQFISAVKYVGWKKERIMAEYPDGKIILVLPDDPKYALKKVEEIREMVDNDLGFQQVETKCPSQTKTFLFISIDKKVAGCLIAEHIQEGYRVIEEAPPEGSEGEKVMFERQRAWCCSTTPEPAICGISRIWVVGMMRRRAVATRLIECLRNNFIYGSYLSKDEIAFSDPTPDGKLFATHYFGTSQFLVYNFVCGTRSIQPKTDSV</sequence>
<evidence type="ECO:0000256" key="2">
    <source>
        <dbReference type="ARBA" id="ARBA00005816"/>
    </source>
</evidence>
<protein>
    <submittedName>
        <fullName evidence="14">Uncharacterized protein</fullName>
    </submittedName>
</protein>
<gene>
    <name evidence="14" type="ORF">ILYODFUR_000710</name>
</gene>
<comment type="subcellular location">
    <subcellularLocation>
        <location evidence="1">Nucleus</location>
    </subcellularLocation>
</comment>
<feature type="compositionally biased region" description="Basic and acidic residues" evidence="11">
    <location>
        <begin position="3468"/>
        <end position="3479"/>
    </location>
</feature>
<keyword evidence="8" id="KW-0131">Cell cycle</keyword>
<proteinExistence type="inferred from homology"/>
<feature type="compositionally biased region" description="Basic and acidic residues" evidence="11">
    <location>
        <begin position="3520"/>
        <end position="3536"/>
    </location>
</feature>
<evidence type="ECO:0000259" key="12">
    <source>
        <dbReference type="Pfam" id="PF13878"/>
    </source>
</evidence>
<feature type="compositionally biased region" description="Basic and acidic residues" evidence="11">
    <location>
        <begin position="2890"/>
        <end position="2921"/>
    </location>
</feature>
<evidence type="ECO:0000313" key="15">
    <source>
        <dbReference type="Proteomes" id="UP001482620"/>
    </source>
</evidence>